<dbReference type="SUPFAM" id="SSF52540">
    <property type="entry name" value="P-loop containing nucleoside triphosphate hydrolases"/>
    <property type="match status" value="2"/>
</dbReference>
<dbReference type="GO" id="GO:0005524">
    <property type="term" value="F:ATP binding"/>
    <property type="evidence" value="ECO:0007669"/>
    <property type="project" value="UniProtKB-KW"/>
</dbReference>
<dbReference type="CDD" id="cd03221">
    <property type="entry name" value="ABCF_EF-3"/>
    <property type="match status" value="2"/>
</dbReference>
<dbReference type="PANTHER" id="PTHR42855">
    <property type="entry name" value="ABC TRANSPORTER ATP-BINDING SUBUNIT"/>
    <property type="match status" value="1"/>
</dbReference>
<dbReference type="PROSITE" id="PS00211">
    <property type="entry name" value="ABC_TRANSPORTER_1"/>
    <property type="match status" value="1"/>
</dbReference>
<dbReference type="AlphaFoldDB" id="A0A6I2M7U6"/>
<name>A0A6I2M7U6_9BACI</name>
<evidence type="ECO:0000313" key="6">
    <source>
        <dbReference type="Proteomes" id="UP000441585"/>
    </source>
</evidence>
<dbReference type="PANTHER" id="PTHR42855:SF2">
    <property type="entry name" value="DRUG RESISTANCE ABC TRANSPORTER,ATP-BINDING PROTEIN"/>
    <property type="match status" value="1"/>
</dbReference>
<feature type="coiled-coil region" evidence="3">
    <location>
        <begin position="204"/>
        <end position="252"/>
    </location>
</feature>
<dbReference type="EMBL" id="WKKF01000001">
    <property type="protein sequence ID" value="MRX53444.1"/>
    <property type="molecule type" value="Genomic_DNA"/>
</dbReference>
<keyword evidence="3" id="KW-0175">Coiled coil</keyword>
<dbReference type="PROSITE" id="PS50893">
    <property type="entry name" value="ABC_TRANSPORTER_2"/>
    <property type="match status" value="2"/>
</dbReference>
<accession>A0A6I2M7U6</accession>
<reference evidence="5 6" key="1">
    <citation type="submission" date="2019-11" db="EMBL/GenBank/DDBJ databases">
        <title>Bacillus idriensis genome.</title>
        <authorList>
            <person name="Konopka E.N."/>
            <person name="Newman J.D."/>
        </authorList>
    </citation>
    <scope>NUCLEOTIDE SEQUENCE [LARGE SCALE GENOMIC DNA]</scope>
    <source>
        <strain evidence="5 6">DSM 19097</strain>
    </source>
</reference>
<dbReference type="RefSeq" id="WP_154318132.1">
    <property type="nucleotide sequence ID" value="NZ_CAJFZX010000003.1"/>
</dbReference>
<keyword evidence="1" id="KW-0547">Nucleotide-binding</keyword>
<evidence type="ECO:0000256" key="2">
    <source>
        <dbReference type="ARBA" id="ARBA00022840"/>
    </source>
</evidence>
<organism evidence="5 6">
    <name type="scientific">Metabacillus idriensis</name>
    <dbReference type="NCBI Taxonomy" id="324768"/>
    <lineage>
        <taxon>Bacteria</taxon>
        <taxon>Bacillati</taxon>
        <taxon>Bacillota</taxon>
        <taxon>Bacilli</taxon>
        <taxon>Bacillales</taxon>
        <taxon>Bacillaceae</taxon>
        <taxon>Metabacillus</taxon>
    </lineage>
</organism>
<keyword evidence="6" id="KW-1185">Reference proteome</keyword>
<evidence type="ECO:0000313" key="5">
    <source>
        <dbReference type="EMBL" id="MRX53444.1"/>
    </source>
</evidence>
<keyword evidence="2" id="KW-0067">ATP-binding</keyword>
<feature type="domain" description="ABC transporter" evidence="4">
    <location>
        <begin position="17"/>
        <end position="226"/>
    </location>
</feature>
<dbReference type="GO" id="GO:0016887">
    <property type="term" value="F:ATP hydrolysis activity"/>
    <property type="evidence" value="ECO:0007669"/>
    <property type="project" value="InterPro"/>
</dbReference>
<evidence type="ECO:0000259" key="4">
    <source>
        <dbReference type="PROSITE" id="PS50893"/>
    </source>
</evidence>
<dbReference type="Pfam" id="PF00005">
    <property type="entry name" value="ABC_tran"/>
    <property type="match status" value="2"/>
</dbReference>
<dbReference type="SMART" id="SM00382">
    <property type="entry name" value="AAA"/>
    <property type="match status" value="2"/>
</dbReference>
<evidence type="ECO:0000256" key="1">
    <source>
        <dbReference type="ARBA" id="ARBA00022741"/>
    </source>
</evidence>
<feature type="domain" description="ABC transporter" evidence="4">
    <location>
        <begin position="326"/>
        <end position="538"/>
    </location>
</feature>
<dbReference type="NCBIfam" id="NF000355">
    <property type="entry name" value="ribo_prot_ABC_F"/>
    <property type="match status" value="1"/>
</dbReference>
<dbReference type="InterPro" id="IPR027417">
    <property type="entry name" value="P-loop_NTPase"/>
</dbReference>
<dbReference type="Gene3D" id="3.40.50.300">
    <property type="entry name" value="P-loop containing nucleotide triphosphate hydrolases"/>
    <property type="match status" value="2"/>
</dbReference>
<protein>
    <submittedName>
        <fullName evidence="5">ABC-F type ribosomal protection protein</fullName>
    </submittedName>
</protein>
<dbReference type="InterPro" id="IPR003593">
    <property type="entry name" value="AAA+_ATPase"/>
</dbReference>
<dbReference type="InterPro" id="IPR003439">
    <property type="entry name" value="ABC_transporter-like_ATP-bd"/>
</dbReference>
<sequence length="586" mass="68069">MAKKERLVKQRHANTILNVKDVKKQYGDQVILENIQFELKQEDCAGLVGYNGAGKTTLANLIFGKLLPDEGSITRKKDLKIGYLLQSVDYTVHDFKGVLEDQSFERIFETTKKLGLEKVQNWKEDRLHHLSGGEKLKLALAHVWTTNPDLLILDEPTNHLDYHGIEWLADQLRTNTCAVLIISHDRYFLDRTVSHIFELENKKIKEFKGNYTAYRNEKKRLAEEQKHQYEVQQRYKAKIEGQMENLKNWSEKAHRESTKQGSPSERKQMGFKEYNRVKAKKMDIQIRSKMKRLAAELEKDKKEKPQEEAKVMFQFDSSGKRGKRVLEAKALEKTFGQLSLIKKSHFYIKHGERIGIIGKNGAGKSTLIRMIQGLEDVTGGELWKSETMKIAYLSQDVNDLREDATVLEALDLHEREQILRARTTFANMGLTEEKLKQPIGSLSLGERTRVKLVSMILKEYDVLILDEPTNHLDLPSREQLEETLDEFEGTIIIVSHDQYFMNKLCDKLLVFEDAMVRRVEMKLDDYLSKGRNEWNETDTEKELLKIDHQLTAVLSKLSVISREDPSFAMLDAEYSRLLQEKRKLIR</sequence>
<dbReference type="Proteomes" id="UP000441585">
    <property type="component" value="Unassembled WGS sequence"/>
</dbReference>
<dbReference type="InterPro" id="IPR051309">
    <property type="entry name" value="ABCF_ATPase"/>
</dbReference>
<evidence type="ECO:0000256" key="3">
    <source>
        <dbReference type="SAM" id="Coils"/>
    </source>
</evidence>
<gene>
    <name evidence="5" type="primary">abc-f</name>
    <name evidence="5" type="ORF">GJU41_05635</name>
</gene>
<comment type="caution">
    <text evidence="5">The sequence shown here is derived from an EMBL/GenBank/DDBJ whole genome shotgun (WGS) entry which is preliminary data.</text>
</comment>
<proteinExistence type="predicted"/>
<dbReference type="InterPro" id="IPR017871">
    <property type="entry name" value="ABC_transporter-like_CS"/>
</dbReference>